<dbReference type="NCBIfam" id="TIGR00778">
    <property type="entry name" value="ahpD_dom"/>
    <property type="match status" value="1"/>
</dbReference>
<dbReference type="Pfam" id="PF02627">
    <property type="entry name" value="CMD"/>
    <property type="match status" value="1"/>
</dbReference>
<dbReference type="Proteomes" id="UP000467193">
    <property type="component" value="Chromosome"/>
</dbReference>
<reference evidence="2 3" key="1">
    <citation type="journal article" date="2019" name="Emerg. Microbes Infect.">
        <title>Comprehensive subspecies identification of 175 nontuberculous mycobacteria species based on 7547 genomic profiles.</title>
        <authorList>
            <person name="Matsumoto Y."/>
            <person name="Kinjo T."/>
            <person name="Motooka D."/>
            <person name="Nabeya D."/>
            <person name="Jung N."/>
            <person name="Uechi K."/>
            <person name="Horii T."/>
            <person name="Iida T."/>
            <person name="Fujita J."/>
            <person name="Nakamura S."/>
        </authorList>
    </citation>
    <scope>NUCLEOTIDE SEQUENCE [LARGE SCALE GENOMIC DNA]</scope>
    <source>
        <strain evidence="2 3">JCM 17899</strain>
    </source>
</reference>
<evidence type="ECO:0000313" key="3">
    <source>
        <dbReference type="Proteomes" id="UP000467193"/>
    </source>
</evidence>
<dbReference type="KEGG" id="msei:MSEDJ_44630"/>
<dbReference type="EMBL" id="AP022588">
    <property type="protein sequence ID" value="BBY30367.1"/>
    <property type="molecule type" value="Genomic_DNA"/>
</dbReference>
<dbReference type="Gene3D" id="1.20.1290.10">
    <property type="entry name" value="AhpD-like"/>
    <property type="match status" value="1"/>
</dbReference>
<feature type="domain" description="Carboxymuconolactone decarboxylase-like" evidence="1">
    <location>
        <begin position="20"/>
        <end position="97"/>
    </location>
</feature>
<keyword evidence="3" id="KW-1185">Reference proteome</keyword>
<dbReference type="InterPro" id="IPR029032">
    <property type="entry name" value="AhpD-like"/>
</dbReference>
<protein>
    <submittedName>
        <fullName evidence="2">Alkyl hydroperoxide reductase AhpD</fullName>
    </submittedName>
</protein>
<dbReference type="PANTHER" id="PTHR34846">
    <property type="entry name" value="4-CARBOXYMUCONOLACTONE DECARBOXYLASE FAMILY PROTEIN (AFU_ORTHOLOGUE AFUA_6G11590)"/>
    <property type="match status" value="1"/>
</dbReference>
<proteinExistence type="predicted"/>
<name>A0A7I7QWK2_9MYCO</name>
<dbReference type="PANTHER" id="PTHR34846:SF10">
    <property type="entry name" value="CYTOPLASMIC PROTEIN"/>
    <property type="match status" value="1"/>
</dbReference>
<evidence type="ECO:0000259" key="1">
    <source>
        <dbReference type="Pfam" id="PF02627"/>
    </source>
</evidence>
<evidence type="ECO:0000313" key="2">
    <source>
        <dbReference type="EMBL" id="BBY30367.1"/>
    </source>
</evidence>
<sequence>MNHVDIGRTQPASYKALIELHVASTKAAVEVGLSARLVELVKIRASQMNGCAYCLRMHTVDALRHGETTDRLAVLSAWRETTDYFAPDETSALEITEYVTHIGGAELSADAHARIRESLSAGQIAAVHWLAIVINAFNRVAISSHLPVTPAS</sequence>
<dbReference type="GO" id="GO:0051920">
    <property type="term" value="F:peroxiredoxin activity"/>
    <property type="evidence" value="ECO:0007669"/>
    <property type="project" value="InterPro"/>
</dbReference>
<accession>A0A7I7QWK2</accession>
<dbReference type="InterPro" id="IPR003779">
    <property type="entry name" value="CMD-like"/>
</dbReference>
<organism evidence="2 3">
    <name type="scientific">Mycolicibacterium sediminis</name>
    <dbReference type="NCBI Taxonomy" id="1286180"/>
    <lineage>
        <taxon>Bacteria</taxon>
        <taxon>Bacillati</taxon>
        <taxon>Actinomycetota</taxon>
        <taxon>Actinomycetes</taxon>
        <taxon>Mycobacteriales</taxon>
        <taxon>Mycobacteriaceae</taxon>
        <taxon>Mycolicibacterium</taxon>
    </lineage>
</organism>
<dbReference type="InterPro" id="IPR004675">
    <property type="entry name" value="AhpD_core"/>
</dbReference>
<dbReference type="AlphaFoldDB" id="A0A7I7QWK2"/>
<gene>
    <name evidence="2" type="ORF">MSEDJ_44630</name>
</gene>
<dbReference type="SUPFAM" id="SSF69118">
    <property type="entry name" value="AhpD-like"/>
    <property type="match status" value="1"/>
</dbReference>